<dbReference type="AlphaFoldDB" id="A0A386WU44"/>
<dbReference type="InterPro" id="IPR009081">
    <property type="entry name" value="PP-bd_ACP"/>
</dbReference>
<accession>A0A386WU44</accession>
<dbReference type="Gene3D" id="1.10.1200.10">
    <property type="entry name" value="ACP-like"/>
    <property type="match status" value="1"/>
</dbReference>
<evidence type="ECO:0000313" key="2">
    <source>
        <dbReference type="EMBL" id="AYF31965.1"/>
    </source>
</evidence>
<dbReference type="SUPFAM" id="SSF47336">
    <property type="entry name" value="ACP-like"/>
    <property type="match status" value="1"/>
</dbReference>
<gene>
    <name evidence="2" type="ORF">CSH63_31885</name>
</gene>
<organism evidence="2 3">
    <name type="scientific">Micromonospora tulbaghiae</name>
    <dbReference type="NCBI Taxonomy" id="479978"/>
    <lineage>
        <taxon>Bacteria</taxon>
        <taxon>Bacillati</taxon>
        <taxon>Actinomycetota</taxon>
        <taxon>Actinomycetes</taxon>
        <taxon>Micromonosporales</taxon>
        <taxon>Micromonosporaceae</taxon>
        <taxon>Micromonospora</taxon>
    </lineage>
</organism>
<dbReference type="Proteomes" id="UP000267804">
    <property type="component" value="Chromosome"/>
</dbReference>
<dbReference type="PROSITE" id="PS50075">
    <property type="entry name" value="CARRIER"/>
    <property type="match status" value="1"/>
</dbReference>
<evidence type="ECO:0000259" key="1">
    <source>
        <dbReference type="PROSITE" id="PS50075"/>
    </source>
</evidence>
<feature type="domain" description="Carrier" evidence="1">
    <location>
        <begin position="8"/>
        <end position="86"/>
    </location>
</feature>
<dbReference type="KEGG" id="mtua:CSH63_31885"/>
<proteinExistence type="predicted"/>
<dbReference type="InterPro" id="IPR036736">
    <property type="entry name" value="ACP-like_sf"/>
</dbReference>
<sequence length="91" mass="9782">MTISSAGRTGSAQVESAIQQFLEERLKTAVAPDLDLFASGTVSSIFAMELVVHLEQTFGIVIAGPDLQMDNFRTVHSMTGMVLRLQEPDGA</sequence>
<evidence type="ECO:0000313" key="3">
    <source>
        <dbReference type="Proteomes" id="UP000267804"/>
    </source>
</evidence>
<reference evidence="2 3" key="1">
    <citation type="submission" date="2017-10" db="EMBL/GenBank/DDBJ databases">
        <title>Integration of genomic and chemical information greatly accelerates assignment of the full stereostructure of myelolactone, a potent inhibitor of myeloma from a marine-derived Micromonospora.</title>
        <authorList>
            <person name="Kim M.C."/>
            <person name="Machado H."/>
            <person name="Jensen P.R."/>
            <person name="Fenical W."/>
        </authorList>
    </citation>
    <scope>NUCLEOTIDE SEQUENCE [LARGE SCALE GENOMIC DNA]</scope>
    <source>
        <strain evidence="2 3">CNY-010</strain>
    </source>
</reference>
<name>A0A386WU44_9ACTN</name>
<protein>
    <submittedName>
        <fullName evidence="2">Methoxymalonate biosynthesis protein</fullName>
    </submittedName>
</protein>
<dbReference type="Pfam" id="PF00550">
    <property type="entry name" value="PP-binding"/>
    <property type="match status" value="1"/>
</dbReference>
<dbReference type="EMBL" id="CP024087">
    <property type="protein sequence ID" value="AYF31965.1"/>
    <property type="molecule type" value="Genomic_DNA"/>
</dbReference>
<dbReference type="RefSeq" id="WP_120573369.1">
    <property type="nucleotide sequence ID" value="NZ_CP024087.1"/>
</dbReference>